<dbReference type="Gene3D" id="3.40.190.10">
    <property type="entry name" value="Periplasmic binding protein-like II"/>
    <property type="match status" value="2"/>
</dbReference>
<dbReference type="InterPro" id="IPR000847">
    <property type="entry name" value="LysR_HTH_N"/>
</dbReference>
<keyword evidence="3" id="KW-0238">DNA-binding</keyword>
<protein>
    <submittedName>
        <fullName evidence="6">Gcv operon activator</fullName>
    </submittedName>
</protein>
<dbReference type="PANTHER" id="PTHR30537">
    <property type="entry name" value="HTH-TYPE TRANSCRIPTIONAL REGULATOR"/>
    <property type="match status" value="1"/>
</dbReference>
<proteinExistence type="inferred from homology"/>
<dbReference type="Pfam" id="PF03466">
    <property type="entry name" value="LysR_substrate"/>
    <property type="match status" value="1"/>
</dbReference>
<dbReference type="InterPro" id="IPR058163">
    <property type="entry name" value="LysR-type_TF_proteobact-type"/>
</dbReference>
<keyword evidence="4" id="KW-0804">Transcription</keyword>
<dbReference type="Gene3D" id="1.10.10.10">
    <property type="entry name" value="Winged helix-like DNA-binding domain superfamily/Winged helix DNA-binding domain"/>
    <property type="match status" value="1"/>
</dbReference>
<evidence type="ECO:0000256" key="4">
    <source>
        <dbReference type="ARBA" id="ARBA00023163"/>
    </source>
</evidence>
<dbReference type="Proteomes" id="UP000051870">
    <property type="component" value="Unassembled WGS sequence"/>
</dbReference>
<evidence type="ECO:0000256" key="3">
    <source>
        <dbReference type="ARBA" id="ARBA00023125"/>
    </source>
</evidence>
<keyword evidence="7" id="KW-1185">Reference proteome</keyword>
<dbReference type="AlphaFoldDB" id="A0A0P1I4Y3"/>
<name>A0A0P1I4Y3_9RHOB</name>
<gene>
    <name evidence="6" type="primary">gcvA_3</name>
    <name evidence="6" type="ORF">PH7735_01206</name>
</gene>
<comment type="similarity">
    <text evidence="1">Belongs to the LysR transcriptional regulatory family.</text>
</comment>
<dbReference type="GeneID" id="83880269"/>
<evidence type="ECO:0000313" key="7">
    <source>
        <dbReference type="Proteomes" id="UP000051870"/>
    </source>
</evidence>
<evidence type="ECO:0000313" key="6">
    <source>
        <dbReference type="EMBL" id="CUJ90165.1"/>
    </source>
</evidence>
<feature type="domain" description="HTH lysR-type" evidence="5">
    <location>
        <begin position="5"/>
        <end position="62"/>
    </location>
</feature>
<dbReference type="PRINTS" id="PR00039">
    <property type="entry name" value="HTHLYSR"/>
</dbReference>
<dbReference type="GO" id="GO:0003700">
    <property type="term" value="F:DNA-binding transcription factor activity"/>
    <property type="evidence" value="ECO:0007669"/>
    <property type="project" value="InterPro"/>
</dbReference>
<dbReference type="PROSITE" id="PS50931">
    <property type="entry name" value="HTH_LYSR"/>
    <property type="match status" value="1"/>
</dbReference>
<dbReference type="PANTHER" id="PTHR30537:SF26">
    <property type="entry name" value="GLYCINE CLEAVAGE SYSTEM TRANSCRIPTIONAL ACTIVATOR"/>
    <property type="match status" value="1"/>
</dbReference>
<dbReference type="SUPFAM" id="SSF53850">
    <property type="entry name" value="Periplasmic binding protein-like II"/>
    <property type="match status" value="1"/>
</dbReference>
<evidence type="ECO:0000259" key="5">
    <source>
        <dbReference type="PROSITE" id="PS50931"/>
    </source>
</evidence>
<sequence>MEKLPNLVWIRSFDAAARHLNFTAAADELGITQTAVSLHIRSLEADLRCQLFTRAARKLTLTEMGQAYSMTLRRALADIALSTNSLFGAGATQGLTVRVPISTAALWLVQRLPEFKARHPGISIRLVSNIWAESAGQDDVDVELRLGKGHWQNSASRRISQEAMVPIASSRQPVDLSAQTLHNGPLIQILGYEDMWGSYLGAFGKTAAPAALAYAVDTTVAAVGIVAGGGGHAVILERFARRAIKDGQPIEIVGDAVPLDQAHYILGHPGKPSSAKAKEVFEAWLEEIFGNDAVDG</sequence>
<dbReference type="GO" id="GO:0043565">
    <property type="term" value="F:sequence-specific DNA binding"/>
    <property type="evidence" value="ECO:0007669"/>
    <property type="project" value="TreeGrafter"/>
</dbReference>
<dbReference type="InterPro" id="IPR005119">
    <property type="entry name" value="LysR_subst-bd"/>
</dbReference>
<accession>A0A0P1I4Y3</accession>
<evidence type="ECO:0000256" key="2">
    <source>
        <dbReference type="ARBA" id="ARBA00023015"/>
    </source>
</evidence>
<reference evidence="7" key="1">
    <citation type="submission" date="2015-09" db="EMBL/GenBank/DDBJ databases">
        <authorList>
            <person name="Rodrigo-Torres Lidia"/>
            <person name="Arahal R.David."/>
        </authorList>
    </citation>
    <scope>NUCLEOTIDE SEQUENCE [LARGE SCALE GENOMIC DNA]</scope>
    <source>
        <strain evidence="7">CECT 7735</strain>
    </source>
</reference>
<dbReference type="EMBL" id="CYTW01000001">
    <property type="protein sequence ID" value="CUJ90165.1"/>
    <property type="molecule type" value="Genomic_DNA"/>
</dbReference>
<dbReference type="STRING" id="1715693.PH7735_01206"/>
<keyword evidence="2" id="KW-0805">Transcription regulation</keyword>
<dbReference type="RefSeq" id="WP_058310359.1">
    <property type="nucleotide sequence ID" value="NZ_CYTW01000001.1"/>
</dbReference>
<dbReference type="GO" id="GO:0006351">
    <property type="term" value="P:DNA-templated transcription"/>
    <property type="evidence" value="ECO:0007669"/>
    <property type="project" value="TreeGrafter"/>
</dbReference>
<dbReference type="InterPro" id="IPR036390">
    <property type="entry name" value="WH_DNA-bd_sf"/>
</dbReference>
<organism evidence="6 7">
    <name type="scientific">Shimia thalassica</name>
    <dbReference type="NCBI Taxonomy" id="1715693"/>
    <lineage>
        <taxon>Bacteria</taxon>
        <taxon>Pseudomonadati</taxon>
        <taxon>Pseudomonadota</taxon>
        <taxon>Alphaproteobacteria</taxon>
        <taxon>Rhodobacterales</taxon>
        <taxon>Roseobacteraceae</taxon>
    </lineage>
</organism>
<evidence type="ECO:0000256" key="1">
    <source>
        <dbReference type="ARBA" id="ARBA00009437"/>
    </source>
</evidence>
<dbReference type="Pfam" id="PF00126">
    <property type="entry name" value="HTH_1"/>
    <property type="match status" value="1"/>
</dbReference>
<dbReference type="InterPro" id="IPR036388">
    <property type="entry name" value="WH-like_DNA-bd_sf"/>
</dbReference>
<dbReference type="SUPFAM" id="SSF46785">
    <property type="entry name" value="Winged helix' DNA-binding domain"/>
    <property type="match status" value="1"/>
</dbReference>